<evidence type="ECO:0000256" key="1">
    <source>
        <dbReference type="ARBA" id="ARBA00004167"/>
    </source>
</evidence>
<comment type="caution">
    <text evidence="7">The sequence shown here is derived from an EMBL/GenBank/DDBJ whole genome shotgun (WGS) entry which is preliminary data.</text>
</comment>
<dbReference type="AlphaFoldDB" id="A0A8T0RWG3"/>
<dbReference type="PANTHER" id="PTHR33138">
    <property type="entry name" value="OS01G0690200 PROTEIN"/>
    <property type="match status" value="1"/>
</dbReference>
<keyword evidence="3" id="KW-0325">Glycoprotein</keyword>
<evidence type="ECO:0000313" key="7">
    <source>
        <dbReference type="EMBL" id="KAG2590912.1"/>
    </source>
</evidence>
<dbReference type="Pfam" id="PF13947">
    <property type="entry name" value="GUB_WAK_bind"/>
    <property type="match status" value="1"/>
</dbReference>
<evidence type="ECO:0000259" key="6">
    <source>
        <dbReference type="Pfam" id="PF14380"/>
    </source>
</evidence>
<dbReference type="GO" id="GO:0016020">
    <property type="term" value="C:membrane"/>
    <property type="evidence" value="ECO:0007669"/>
    <property type="project" value="UniProtKB-SubCell"/>
</dbReference>
<evidence type="ECO:0000256" key="3">
    <source>
        <dbReference type="ARBA" id="ARBA00023180"/>
    </source>
</evidence>
<evidence type="ECO:0000259" key="5">
    <source>
        <dbReference type="Pfam" id="PF13947"/>
    </source>
</evidence>
<dbReference type="InterPro" id="IPR025287">
    <property type="entry name" value="WAK_GUB"/>
</dbReference>
<feature type="signal peptide" evidence="4">
    <location>
        <begin position="1"/>
        <end position="27"/>
    </location>
</feature>
<feature type="domain" description="Wall-associated receptor kinase galacturonan-binding" evidence="5">
    <location>
        <begin position="41"/>
        <end position="120"/>
    </location>
</feature>
<evidence type="ECO:0008006" key="9">
    <source>
        <dbReference type="Google" id="ProtNLM"/>
    </source>
</evidence>
<sequence>MAAHLPRLPCILLFVFLAVHAPASSHGDPVPPLTTYDASMCLEWPMCGNISIRYPFYLSSTTRIITDYNYNTTSYSCGYTDLEISCQGEGPKATPAIILRGHNYTVLDIFYDSKSIILADSDVLHGGSCPVVLHDLSFDKLWLQNTSSNENLTFYFGCYTSHGPGVTVPPDLFAYKIDCDLKGPFGEGAYSFIFTPDDHWKAQEHELDQYGRCSEVVSVPVRSEVLMANNQSMLVRGGYAEVLWYGFELEWYQGTTDQCHLCEQSGGKCAYSQNQKREFLGCLCSNSKVGYPDCRSIIQNQDRGPFFHGRQPMKTTRVCTQGRGRRHHLTSPRE</sequence>
<keyword evidence="8" id="KW-1185">Reference proteome</keyword>
<accession>A0A8T0RWG3</accession>
<feature type="chain" id="PRO_5035861418" description="Wall-associated receptor kinase C-terminal domain-containing protein" evidence="4">
    <location>
        <begin position="28"/>
        <end position="334"/>
    </location>
</feature>
<protein>
    <recommendedName>
        <fullName evidence="9">Wall-associated receptor kinase C-terminal domain-containing protein</fullName>
    </recommendedName>
</protein>
<gene>
    <name evidence="7" type="ORF">PVAP13_5NG463040</name>
</gene>
<evidence type="ECO:0000256" key="4">
    <source>
        <dbReference type="SAM" id="SignalP"/>
    </source>
</evidence>
<proteinExistence type="predicted"/>
<dbReference type="Proteomes" id="UP000823388">
    <property type="component" value="Chromosome 5N"/>
</dbReference>
<dbReference type="Pfam" id="PF14380">
    <property type="entry name" value="WAK_assoc"/>
    <property type="match status" value="1"/>
</dbReference>
<keyword evidence="2 4" id="KW-0732">Signal</keyword>
<evidence type="ECO:0000256" key="2">
    <source>
        <dbReference type="ARBA" id="ARBA00022729"/>
    </source>
</evidence>
<dbReference type="GO" id="GO:0030247">
    <property type="term" value="F:polysaccharide binding"/>
    <property type="evidence" value="ECO:0007669"/>
    <property type="project" value="InterPro"/>
</dbReference>
<dbReference type="EMBL" id="CM029046">
    <property type="protein sequence ID" value="KAG2590912.1"/>
    <property type="molecule type" value="Genomic_DNA"/>
</dbReference>
<reference evidence="7" key="1">
    <citation type="submission" date="2020-05" db="EMBL/GenBank/DDBJ databases">
        <title>WGS assembly of Panicum virgatum.</title>
        <authorList>
            <person name="Lovell J.T."/>
            <person name="Jenkins J."/>
            <person name="Shu S."/>
            <person name="Juenger T.E."/>
            <person name="Schmutz J."/>
        </authorList>
    </citation>
    <scope>NUCLEOTIDE SEQUENCE</scope>
    <source>
        <strain evidence="7">AP13</strain>
    </source>
</reference>
<organism evidence="7 8">
    <name type="scientific">Panicum virgatum</name>
    <name type="common">Blackwell switchgrass</name>
    <dbReference type="NCBI Taxonomy" id="38727"/>
    <lineage>
        <taxon>Eukaryota</taxon>
        <taxon>Viridiplantae</taxon>
        <taxon>Streptophyta</taxon>
        <taxon>Embryophyta</taxon>
        <taxon>Tracheophyta</taxon>
        <taxon>Spermatophyta</taxon>
        <taxon>Magnoliopsida</taxon>
        <taxon>Liliopsida</taxon>
        <taxon>Poales</taxon>
        <taxon>Poaceae</taxon>
        <taxon>PACMAD clade</taxon>
        <taxon>Panicoideae</taxon>
        <taxon>Panicodae</taxon>
        <taxon>Paniceae</taxon>
        <taxon>Panicinae</taxon>
        <taxon>Panicum</taxon>
        <taxon>Panicum sect. Hiantes</taxon>
    </lineage>
</organism>
<dbReference type="InterPro" id="IPR032872">
    <property type="entry name" value="WAK_assoc_C"/>
</dbReference>
<feature type="domain" description="Wall-associated receptor kinase C-terminal" evidence="6">
    <location>
        <begin position="190"/>
        <end position="286"/>
    </location>
</feature>
<name>A0A8T0RWG3_PANVG</name>
<evidence type="ECO:0000313" key="8">
    <source>
        <dbReference type="Proteomes" id="UP000823388"/>
    </source>
</evidence>
<dbReference type="PANTHER" id="PTHR33138:SF54">
    <property type="entry name" value="OS01G0690900 PROTEIN"/>
    <property type="match status" value="1"/>
</dbReference>
<comment type="subcellular location">
    <subcellularLocation>
        <location evidence="1">Membrane</location>
        <topology evidence="1">Single-pass membrane protein</topology>
    </subcellularLocation>
</comment>